<dbReference type="PANTHER" id="PTHR47893:SF1">
    <property type="entry name" value="REGULATORY PROTEIN PCHR"/>
    <property type="match status" value="1"/>
</dbReference>
<dbReference type="PANTHER" id="PTHR47893">
    <property type="entry name" value="REGULATORY PROTEIN PCHR"/>
    <property type="match status" value="1"/>
</dbReference>
<dbReference type="RefSeq" id="WP_022610929.1">
    <property type="nucleotide sequence ID" value="NZ_LK391965.1"/>
</dbReference>
<reference evidence="5 6" key="1">
    <citation type="journal article" date="2013" name="ISME J.">
        <title>Comparative genomics of pathogenic lineages of Vibrio nigripulchritudo identifies virulence-associated traits.</title>
        <authorList>
            <person name="Goudenege D."/>
            <person name="Labreuche Y."/>
            <person name="Krin E."/>
            <person name="Ansquer D."/>
            <person name="Mangenot S."/>
            <person name="Calteau A."/>
            <person name="Medigue C."/>
            <person name="Mazel D."/>
            <person name="Polz M.F."/>
            <person name="Le Roux F."/>
        </authorList>
    </citation>
    <scope>NUCLEOTIDE SEQUENCE [LARGE SCALE GENOMIC DNA]</scope>
    <source>
        <strain evidence="5 6">SOn1</strain>
    </source>
</reference>
<dbReference type="PROSITE" id="PS00041">
    <property type="entry name" value="HTH_ARAC_FAMILY_1"/>
    <property type="match status" value="1"/>
</dbReference>
<dbReference type="InterPro" id="IPR020449">
    <property type="entry name" value="Tscrpt_reg_AraC-type_HTH"/>
</dbReference>
<dbReference type="PRINTS" id="PR00032">
    <property type="entry name" value="HTHARAC"/>
</dbReference>
<evidence type="ECO:0000256" key="2">
    <source>
        <dbReference type="ARBA" id="ARBA00023125"/>
    </source>
</evidence>
<dbReference type="GO" id="GO:0043565">
    <property type="term" value="F:sequence-specific DNA binding"/>
    <property type="evidence" value="ECO:0007669"/>
    <property type="project" value="InterPro"/>
</dbReference>
<accession>A0AAV2VLA3</accession>
<dbReference type="PROSITE" id="PS01124">
    <property type="entry name" value="HTH_ARAC_FAMILY_2"/>
    <property type="match status" value="1"/>
</dbReference>
<dbReference type="SUPFAM" id="SSF46689">
    <property type="entry name" value="Homeodomain-like"/>
    <property type="match status" value="1"/>
</dbReference>
<comment type="caution">
    <text evidence="5">The sequence shown here is derived from an EMBL/GenBank/DDBJ whole genome shotgun (WGS) entry which is preliminary data.</text>
</comment>
<evidence type="ECO:0000313" key="5">
    <source>
        <dbReference type="EMBL" id="CCO45467.1"/>
    </source>
</evidence>
<organism evidence="5 6">
    <name type="scientific">Vibrio nigripulchritudo SOn1</name>
    <dbReference type="NCBI Taxonomy" id="1238450"/>
    <lineage>
        <taxon>Bacteria</taxon>
        <taxon>Pseudomonadati</taxon>
        <taxon>Pseudomonadota</taxon>
        <taxon>Gammaproteobacteria</taxon>
        <taxon>Vibrionales</taxon>
        <taxon>Vibrionaceae</taxon>
        <taxon>Vibrio</taxon>
    </lineage>
</organism>
<dbReference type="InterPro" id="IPR053142">
    <property type="entry name" value="PchR_regulatory_protein"/>
</dbReference>
<evidence type="ECO:0000259" key="4">
    <source>
        <dbReference type="PROSITE" id="PS01124"/>
    </source>
</evidence>
<dbReference type="Pfam" id="PF12833">
    <property type="entry name" value="HTH_18"/>
    <property type="match status" value="1"/>
</dbReference>
<evidence type="ECO:0000256" key="3">
    <source>
        <dbReference type="ARBA" id="ARBA00023163"/>
    </source>
</evidence>
<proteinExistence type="predicted"/>
<dbReference type="InterPro" id="IPR009057">
    <property type="entry name" value="Homeodomain-like_sf"/>
</dbReference>
<keyword evidence="3" id="KW-0804">Transcription</keyword>
<dbReference type="Gene3D" id="1.10.10.60">
    <property type="entry name" value="Homeodomain-like"/>
    <property type="match status" value="2"/>
</dbReference>
<keyword evidence="2 5" id="KW-0238">DNA-binding</keyword>
<name>A0AAV2VLA3_9VIBR</name>
<evidence type="ECO:0000256" key="1">
    <source>
        <dbReference type="ARBA" id="ARBA00023015"/>
    </source>
</evidence>
<protein>
    <submittedName>
        <fullName evidence="5">AraC-type DNA-binding domain-containing protein</fullName>
    </submittedName>
</protein>
<dbReference type="AlphaFoldDB" id="A0AAV2VLA3"/>
<sequence length="328" mass="37536">MITTLNSMNGFYRFQFDHIEMYDRVRETGFYGLDTSFGVIKVNQYELDSGLRTGIIDGKFNRPVEMYSEEGMAPKELTIFVSTGNCCECYLRSLDRRFLISPNKVAIYFADEVSGYTRSQDEKFQGVSINVSLDAIQALIESYKCKELERYFSPAFQSQPRPFLYTLDATESIIAIALQLLACSSETLAETLKYRGLSWQLLSLTLEEMAPKQTCSGKLNQTDVSKIHQARDILLNRMEAPPSLNELAHEVGLNDFKLKLGFKEIFNQTAFGCLHQQRMEKARSILLEQRSNIIQVANEVGYQNHGHFSVAFRKHFGLTPRDYLKLTQ</sequence>
<dbReference type="EMBL" id="CAOF01000057">
    <property type="protein sequence ID" value="CCO45467.1"/>
    <property type="molecule type" value="Genomic_DNA"/>
</dbReference>
<evidence type="ECO:0000313" key="6">
    <source>
        <dbReference type="Proteomes" id="UP000018211"/>
    </source>
</evidence>
<keyword evidence="1" id="KW-0805">Transcription regulation</keyword>
<dbReference type="InterPro" id="IPR018062">
    <property type="entry name" value="HTH_AraC-typ_CS"/>
</dbReference>
<dbReference type="GO" id="GO:0003700">
    <property type="term" value="F:DNA-binding transcription factor activity"/>
    <property type="evidence" value="ECO:0007669"/>
    <property type="project" value="InterPro"/>
</dbReference>
<dbReference type="SMART" id="SM00342">
    <property type="entry name" value="HTH_ARAC"/>
    <property type="match status" value="1"/>
</dbReference>
<dbReference type="InterPro" id="IPR018060">
    <property type="entry name" value="HTH_AraC"/>
</dbReference>
<gene>
    <name evidence="5" type="ORF">VIBNISOn1_150021</name>
</gene>
<dbReference type="Proteomes" id="UP000018211">
    <property type="component" value="Unassembled WGS sequence"/>
</dbReference>
<feature type="domain" description="HTH araC/xylS-type" evidence="4">
    <location>
        <begin position="228"/>
        <end position="326"/>
    </location>
</feature>